<evidence type="ECO:0000256" key="3">
    <source>
        <dbReference type="ARBA" id="ARBA00022475"/>
    </source>
</evidence>
<comment type="similarity">
    <text evidence="7">Belongs to the binding-protein-dependent transport system permease family.</text>
</comment>
<dbReference type="SUPFAM" id="SSF161098">
    <property type="entry name" value="MetI-like"/>
    <property type="match status" value="1"/>
</dbReference>
<feature type="domain" description="ABC transmembrane type-1" evidence="8">
    <location>
        <begin position="79"/>
        <end position="269"/>
    </location>
</feature>
<keyword evidence="5 7" id="KW-1133">Transmembrane helix</keyword>
<feature type="transmembrane region" description="Helical" evidence="7">
    <location>
        <begin position="248"/>
        <end position="269"/>
    </location>
</feature>
<dbReference type="InterPro" id="IPR000515">
    <property type="entry name" value="MetI-like"/>
</dbReference>
<dbReference type="PANTHER" id="PTHR43744:SF12">
    <property type="entry name" value="ABC TRANSPORTER PERMEASE PROTEIN MG189-RELATED"/>
    <property type="match status" value="1"/>
</dbReference>
<feature type="transmembrane region" description="Helical" evidence="7">
    <location>
        <begin position="116"/>
        <end position="136"/>
    </location>
</feature>
<evidence type="ECO:0000256" key="6">
    <source>
        <dbReference type="ARBA" id="ARBA00023136"/>
    </source>
</evidence>
<keyword evidence="3" id="KW-1003">Cell membrane</keyword>
<comment type="subcellular location">
    <subcellularLocation>
        <location evidence="1 7">Cell membrane</location>
        <topology evidence="1 7">Multi-pass membrane protein</topology>
    </subcellularLocation>
</comment>
<dbReference type="Proteomes" id="UP000185568">
    <property type="component" value="Unassembled WGS sequence"/>
</dbReference>
<dbReference type="GO" id="GO:0055085">
    <property type="term" value="P:transmembrane transport"/>
    <property type="evidence" value="ECO:0007669"/>
    <property type="project" value="InterPro"/>
</dbReference>
<dbReference type="PROSITE" id="PS50928">
    <property type="entry name" value="ABC_TM1"/>
    <property type="match status" value="1"/>
</dbReference>
<dbReference type="Pfam" id="PF00528">
    <property type="entry name" value="BPD_transp_1"/>
    <property type="match status" value="1"/>
</dbReference>
<organism evidence="9 10">
    <name type="scientific">Domibacillus antri</name>
    <dbReference type="NCBI Taxonomy" id="1714264"/>
    <lineage>
        <taxon>Bacteria</taxon>
        <taxon>Bacillati</taxon>
        <taxon>Bacillota</taxon>
        <taxon>Bacilli</taxon>
        <taxon>Bacillales</taxon>
        <taxon>Bacillaceae</taxon>
        <taxon>Domibacillus</taxon>
    </lineage>
</organism>
<gene>
    <name evidence="9" type="ORF">BTO30_12015</name>
</gene>
<evidence type="ECO:0000259" key="8">
    <source>
        <dbReference type="PROSITE" id="PS50928"/>
    </source>
</evidence>
<evidence type="ECO:0000256" key="2">
    <source>
        <dbReference type="ARBA" id="ARBA00022448"/>
    </source>
</evidence>
<protein>
    <submittedName>
        <fullName evidence="9">Sugar ABC transporter permease</fullName>
    </submittedName>
</protein>
<accession>A0A1Q8Q3P0</accession>
<evidence type="ECO:0000313" key="9">
    <source>
        <dbReference type="EMBL" id="OLN21976.1"/>
    </source>
</evidence>
<evidence type="ECO:0000256" key="7">
    <source>
        <dbReference type="RuleBase" id="RU363032"/>
    </source>
</evidence>
<evidence type="ECO:0000313" key="10">
    <source>
        <dbReference type="Proteomes" id="UP000185568"/>
    </source>
</evidence>
<evidence type="ECO:0000256" key="1">
    <source>
        <dbReference type="ARBA" id="ARBA00004651"/>
    </source>
</evidence>
<dbReference type="AlphaFoldDB" id="A0A1Q8Q3P0"/>
<feature type="transmembrane region" description="Helical" evidence="7">
    <location>
        <begin position="203"/>
        <end position="223"/>
    </location>
</feature>
<keyword evidence="10" id="KW-1185">Reference proteome</keyword>
<evidence type="ECO:0000256" key="4">
    <source>
        <dbReference type="ARBA" id="ARBA00022692"/>
    </source>
</evidence>
<feature type="transmembrane region" description="Helical" evidence="7">
    <location>
        <begin position="148"/>
        <end position="165"/>
    </location>
</feature>
<keyword evidence="2 7" id="KW-0813">Transport</keyword>
<dbReference type="InterPro" id="IPR035906">
    <property type="entry name" value="MetI-like_sf"/>
</dbReference>
<proteinExistence type="inferred from homology"/>
<name>A0A1Q8Q3P0_9BACI</name>
<keyword evidence="4 7" id="KW-0812">Transmembrane</keyword>
<dbReference type="GO" id="GO:0005886">
    <property type="term" value="C:plasma membrane"/>
    <property type="evidence" value="ECO:0007669"/>
    <property type="project" value="UniProtKB-SubCell"/>
</dbReference>
<dbReference type="STRING" id="1714264.BTO30_12015"/>
<dbReference type="Gene3D" id="1.10.3720.10">
    <property type="entry name" value="MetI-like"/>
    <property type="match status" value="1"/>
</dbReference>
<feature type="transmembrane region" description="Helical" evidence="7">
    <location>
        <begin position="78"/>
        <end position="104"/>
    </location>
</feature>
<dbReference type="CDD" id="cd06261">
    <property type="entry name" value="TM_PBP2"/>
    <property type="match status" value="1"/>
</dbReference>
<dbReference type="PANTHER" id="PTHR43744">
    <property type="entry name" value="ABC TRANSPORTER PERMEASE PROTEIN MG189-RELATED-RELATED"/>
    <property type="match status" value="1"/>
</dbReference>
<reference evidence="9 10" key="1">
    <citation type="submission" date="2016-12" db="EMBL/GenBank/DDBJ databases">
        <title>Domibacillus antri genome sequencing.</title>
        <authorList>
            <person name="Verma A."/>
            <person name="Krishnamurthi S."/>
        </authorList>
    </citation>
    <scope>NUCLEOTIDE SEQUENCE [LARGE SCALE GENOMIC DNA]</scope>
    <source>
        <strain evidence="9 10">XD80</strain>
    </source>
</reference>
<sequence>MDEKKDKQRNLWKKTGLALIYVVLIIWAVLTFIPLIWMFVSSLKDSTAITQVPPQLIPKQPTLDAYQRVFEVGGFARWFLNSLIVSTILTISNVVLASLAGYAFAKLKFPGRHTIFWILLGSMMIPGQITLIPLYILIVNTFQIADTYFALVIPTIVTTANIFLARQFMASLPSSLIDAARIDACSEPKIFWKVILPMAKPGLAVLGIFTFVANWNSFFWPFLVTSSNEMRTLQVGLTSFRYQYTADYGAMMAGAVLTAIPMFIVFLVLQKYFLKGITIGAVKG</sequence>
<feature type="transmembrane region" description="Helical" evidence="7">
    <location>
        <begin position="20"/>
        <end position="40"/>
    </location>
</feature>
<dbReference type="EMBL" id="MSDU01000027">
    <property type="protein sequence ID" value="OLN21976.1"/>
    <property type="molecule type" value="Genomic_DNA"/>
</dbReference>
<keyword evidence="6 7" id="KW-0472">Membrane</keyword>
<comment type="caution">
    <text evidence="9">The sequence shown here is derived from an EMBL/GenBank/DDBJ whole genome shotgun (WGS) entry which is preliminary data.</text>
</comment>
<evidence type="ECO:0000256" key="5">
    <source>
        <dbReference type="ARBA" id="ARBA00022989"/>
    </source>
</evidence>